<sequence>MSMHGLEYCFRTLGLHLDVLFLLNWFVIHVTQIEAPPLIFCTPILAASLTLAKPPSAPEFLFLRVLLWDLVPSSSIAPIPPAPH</sequence>
<gene>
    <name evidence="1" type="ORF">CR513_06033</name>
</gene>
<name>A0A371I3G5_MUCPR</name>
<dbReference type="AlphaFoldDB" id="A0A371I3G5"/>
<proteinExistence type="predicted"/>
<organism evidence="1 2">
    <name type="scientific">Mucuna pruriens</name>
    <name type="common">Velvet bean</name>
    <name type="synonym">Dolichos pruriens</name>
    <dbReference type="NCBI Taxonomy" id="157652"/>
    <lineage>
        <taxon>Eukaryota</taxon>
        <taxon>Viridiplantae</taxon>
        <taxon>Streptophyta</taxon>
        <taxon>Embryophyta</taxon>
        <taxon>Tracheophyta</taxon>
        <taxon>Spermatophyta</taxon>
        <taxon>Magnoliopsida</taxon>
        <taxon>eudicotyledons</taxon>
        <taxon>Gunneridae</taxon>
        <taxon>Pentapetalae</taxon>
        <taxon>rosids</taxon>
        <taxon>fabids</taxon>
        <taxon>Fabales</taxon>
        <taxon>Fabaceae</taxon>
        <taxon>Papilionoideae</taxon>
        <taxon>50 kb inversion clade</taxon>
        <taxon>NPAAA clade</taxon>
        <taxon>indigoferoid/millettioid clade</taxon>
        <taxon>Phaseoleae</taxon>
        <taxon>Mucuna</taxon>
    </lineage>
</organism>
<reference evidence="1" key="1">
    <citation type="submission" date="2018-05" db="EMBL/GenBank/DDBJ databases">
        <title>Draft genome of Mucuna pruriens seed.</title>
        <authorList>
            <person name="Nnadi N.E."/>
            <person name="Vos R."/>
            <person name="Hasami M.H."/>
            <person name="Devisetty U.K."/>
            <person name="Aguiy J.C."/>
        </authorList>
    </citation>
    <scope>NUCLEOTIDE SEQUENCE [LARGE SCALE GENOMIC DNA]</scope>
    <source>
        <strain evidence="1">JCA_2017</strain>
    </source>
</reference>
<comment type="caution">
    <text evidence="1">The sequence shown here is derived from an EMBL/GenBank/DDBJ whole genome shotgun (WGS) entry which is preliminary data.</text>
</comment>
<keyword evidence="2" id="KW-1185">Reference proteome</keyword>
<accession>A0A371I3G5</accession>
<dbReference type="Proteomes" id="UP000257109">
    <property type="component" value="Unassembled WGS sequence"/>
</dbReference>
<evidence type="ECO:0000313" key="1">
    <source>
        <dbReference type="EMBL" id="RDY09582.1"/>
    </source>
</evidence>
<dbReference type="EMBL" id="QJKJ01001016">
    <property type="protein sequence ID" value="RDY09582.1"/>
    <property type="molecule type" value="Genomic_DNA"/>
</dbReference>
<evidence type="ECO:0000313" key="2">
    <source>
        <dbReference type="Proteomes" id="UP000257109"/>
    </source>
</evidence>
<protein>
    <submittedName>
        <fullName evidence="1">Uncharacterized protein</fullName>
    </submittedName>
</protein>
<feature type="non-terminal residue" evidence="1">
    <location>
        <position position="1"/>
    </location>
</feature>